<dbReference type="InterPro" id="IPR029063">
    <property type="entry name" value="SAM-dependent_MTases_sf"/>
</dbReference>
<evidence type="ECO:0000313" key="6">
    <source>
        <dbReference type="EMBL" id="KHJ86461.1"/>
    </source>
</evidence>
<dbReference type="Proteomes" id="UP000053660">
    <property type="component" value="Unassembled WGS sequence"/>
</dbReference>
<proteinExistence type="inferred from homology"/>
<protein>
    <recommendedName>
        <fullName evidence="2">carnosine N-methyltransferase</fullName>
        <ecNumber evidence="2">2.1.1.22</ecNumber>
    </recommendedName>
</protein>
<dbReference type="SMART" id="SM01296">
    <property type="entry name" value="N2227"/>
    <property type="match status" value="1"/>
</dbReference>
<dbReference type="InterPro" id="IPR012901">
    <property type="entry name" value="CARME"/>
</dbReference>
<reference evidence="6 7" key="1">
    <citation type="submission" date="2014-03" db="EMBL/GenBank/DDBJ databases">
        <title>Draft genome of the hookworm Oesophagostomum dentatum.</title>
        <authorList>
            <person name="Mitreva M."/>
        </authorList>
    </citation>
    <scope>NUCLEOTIDE SEQUENCE [LARGE SCALE GENOMIC DNA]</scope>
    <source>
        <strain evidence="6 7">OD-Hann</strain>
    </source>
</reference>
<accession>A0A0B1SRD7</accession>
<comment type="similarity">
    <text evidence="1">Belongs to the carnosine N-methyltransferase family.</text>
</comment>
<evidence type="ECO:0000256" key="4">
    <source>
        <dbReference type="ARBA" id="ARBA00022679"/>
    </source>
</evidence>
<dbReference type="CDD" id="cd02440">
    <property type="entry name" value="AdoMet_MTases"/>
    <property type="match status" value="1"/>
</dbReference>
<evidence type="ECO:0000313" key="7">
    <source>
        <dbReference type="Proteomes" id="UP000053660"/>
    </source>
</evidence>
<dbReference type="EC" id="2.1.1.22" evidence="2"/>
<dbReference type="GO" id="GO:0030735">
    <property type="term" value="F:carnosine N-methyltransferase activity"/>
    <property type="evidence" value="ECO:0007669"/>
    <property type="project" value="UniProtKB-EC"/>
</dbReference>
<dbReference type="AlphaFoldDB" id="A0A0B1SRD7"/>
<evidence type="ECO:0000256" key="1">
    <source>
        <dbReference type="ARBA" id="ARBA00010086"/>
    </source>
</evidence>
<keyword evidence="5" id="KW-0949">S-adenosyl-L-methionine</keyword>
<dbReference type="PANTHER" id="PTHR12303">
    <property type="entry name" value="CARNOSINE N-METHYLTRANSFERASE"/>
    <property type="match status" value="1"/>
</dbReference>
<dbReference type="Pfam" id="PF07942">
    <property type="entry name" value="CARME"/>
    <property type="match status" value="1"/>
</dbReference>
<dbReference type="Gene3D" id="3.40.50.150">
    <property type="entry name" value="Vaccinia Virus protein VP39"/>
    <property type="match status" value="1"/>
</dbReference>
<evidence type="ECO:0000256" key="5">
    <source>
        <dbReference type="ARBA" id="ARBA00022691"/>
    </source>
</evidence>
<gene>
    <name evidence="6" type="ORF">OESDEN_13788</name>
</gene>
<evidence type="ECO:0000256" key="3">
    <source>
        <dbReference type="ARBA" id="ARBA00022603"/>
    </source>
</evidence>
<dbReference type="SUPFAM" id="SSF53335">
    <property type="entry name" value="S-adenosyl-L-methionine-dependent methyltransferases"/>
    <property type="match status" value="1"/>
</dbReference>
<keyword evidence="3" id="KW-0489">Methyltransferase</keyword>
<dbReference type="GO" id="GO:0005829">
    <property type="term" value="C:cytosol"/>
    <property type="evidence" value="ECO:0007669"/>
    <property type="project" value="TreeGrafter"/>
</dbReference>
<sequence length="266" mass="31025">MHNVLKCIDHNQEILKKIVMYGLNVFGEEFAEKTWKIRQKRRPDPHYMGKVLSTLRQIVREWSSEGKAERDATFTPLIEILRKRYPDQKARGDVKIMVPGSGLGRLAFDLAREGFCVEGNEFSMIMLMTSSFLLNACFKENEHVIYPFTLDKSNTWSYNDQTRPVYFPDTGKTKEDVPMKFSMIAGDFLEVTRSRTETFDCIVTAWFIDTAKNVIDYIETIYRLLKPGGCWLNISIELPYEEVIRIVRLSGFEVVKEEKITSYYYS</sequence>
<dbReference type="GO" id="GO:0005634">
    <property type="term" value="C:nucleus"/>
    <property type="evidence" value="ECO:0007669"/>
    <property type="project" value="TreeGrafter"/>
</dbReference>
<dbReference type="PANTHER" id="PTHR12303:SF6">
    <property type="entry name" value="CARNOSINE N-METHYLTRANSFERASE"/>
    <property type="match status" value="1"/>
</dbReference>
<keyword evidence="7" id="KW-1185">Reference proteome</keyword>
<dbReference type="OrthoDB" id="978at2759"/>
<name>A0A0B1SRD7_OESDE</name>
<dbReference type="EMBL" id="KN560353">
    <property type="protein sequence ID" value="KHJ86461.1"/>
    <property type="molecule type" value="Genomic_DNA"/>
</dbReference>
<organism evidence="6 7">
    <name type="scientific">Oesophagostomum dentatum</name>
    <name type="common">Nodular worm</name>
    <dbReference type="NCBI Taxonomy" id="61180"/>
    <lineage>
        <taxon>Eukaryota</taxon>
        <taxon>Metazoa</taxon>
        <taxon>Ecdysozoa</taxon>
        <taxon>Nematoda</taxon>
        <taxon>Chromadorea</taxon>
        <taxon>Rhabditida</taxon>
        <taxon>Rhabditina</taxon>
        <taxon>Rhabditomorpha</taxon>
        <taxon>Strongyloidea</taxon>
        <taxon>Strongylidae</taxon>
        <taxon>Oesophagostomum</taxon>
    </lineage>
</organism>
<keyword evidence="4" id="KW-0808">Transferase</keyword>
<dbReference type="GO" id="GO:0032259">
    <property type="term" value="P:methylation"/>
    <property type="evidence" value="ECO:0007669"/>
    <property type="project" value="UniProtKB-KW"/>
</dbReference>
<evidence type="ECO:0000256" key="2">
    <source>
        <dbReference type="ARBA" id="ARBA00012003"/>
    </source>
</evidence>
<dbReference type="GO" id="GO:0035498">
    <property type="term" value="P:carnosine metabolic process"/>
    <property type="evidence" value="ECO:0007669"/>
    <property type="project" value="TreeGrafter"/>
</dbReference>